<dbReference type="RefSeq" id="WP_285368976.1">
    <property type="nucleotide sequence ID" value="NZ_JASSQD010000003.1"/>
</dbReference>
<protein>
    <recommendedName>
        <fullName evidence="3">Lipoprotein</fullName>
    </recommendedName>
</protein>
<dbReference type="EMBL" id="JASSQD010000003">
    <property type="protein sequence ID" value="MDK9559410.1"/>
    <property type="molecule type" value="Genomic_DNA"/>
</dbReference>
<organism evidence="1 2">
    <name type="scientific">Marinobacter albus</name>
    <dbReference type="NCBI Taxonomy" id="3030833"/>
    <lineage>
        <taxon>Bacteria</taxon>
        <taxon>Pseudomonadati</taxon>
        <taxon>Pseudomonadota</taxon>
        <taxon>Gammaproteobacteria</taxon>
        <taxon>Pseudomonadales</taxon>
        <taxon>Marinobacteraceae</taxon>
        <taxon>Marinobacter</taxon>
    </lineage>
</organism>
<gene>
    <name evidence="1" type="ORF">QQF73_17380</name>
</gene>
<sequence length="633" mass="67806">MKRLPSLSVFALTLTLTGCGEESDQLPVDGRDFDGAEYSESAAYTGKVIDGYLKNARVWLDMDRDGQYTAGPLIITLENGADVVLESGEPTAMSGAGGAFSLDVSELSVDPVVGPDLDPRDYPLIALAIPGQTLEETRAGDLVVTDAFMMSASPGLRNITPLTTLARFRGLAGLPEGAGEDLDASLVDLNLVRDYVLAGDDQAHAYARALARFMASQVPQEYNHLLAAPGSDGTERYLSPQAAFLLGISLVQNANQVIGIVNDAANGDFANVDIDSLVLPEVPLALSDPTLLTLQRVFAQPERSDTLPANLSDLQISAELAFDYSEDGRIKSVSAEGCLSPSMPELARLISAGGYVANLGTQWLPSAALSAQSRINFANAGVDERLEFDWVNNRIYFETTTTCHDQEGIFAGSSELGGNPEVTYSWTMQDGSLAELVAQIPQPGGSMLTRTLEPQEANATAGFPGYRLSESGSELEALTFSEALTDCTVAQEAVGMDLVVSAAQGYDFSGYSPQPASFVDLALEFDAREFAYPGPEDRLTLKRPLRYGFLDPASASLTNVDADGSFEWVMYYPPVGEGTFEAGQPNLIEEAYLKKYSGARACGREFEEAPSGAYARVEYGYQRLSDYLLGLLE</sequence>
<evidence type="ECO:0000313" key="1">
    <source>
        <dbReference type="EMBL" id="MDK9559410.1"/>
    </source>
</evidence>
<dbReference type="Proteomes" id="UP001223547">
    <property type="component" value="Unassembled WGS sequence"/>
</dbReference>
<comment type="caution">
    <text evidence="1">The sequence shown here is derived from an EMBL/GenBank/DDBJ whole genome shotgun (WGS) entry which is preliminary data.</text>
</comment>
<evidence type="ECO:0008006" key="3">
    <source>
        <dbReference type="Google" id="ProtNLM"/>
    </source>
</evidence>
<name>A0ABT7HGA2_9GAMM</name>
<evidence type="ECO:0000313" key="2">
    <source>
        <dbReference type="Proteomes" id="UP001223547"/>
    </source>
</evidence>
<keyword evidence="2" id="KW-1185">Reference proteome</keyword>
<accession>A0ABT7HGA2</accession>
<dbReference type="PROSITE" id="PS51257">
    <property type="entry name" value="PROKAR_LIPOPROTEIN"/>
    <property type="match status" value="1"/>
</dbReference>
<proteinExistence type="predicted"/>
<reference evidence="1 2" key="1">
    <citation type="submission" date="2023-05" db="EMBL/GenBank/DDBJ databases">
        <title>Marinobacter albus sp. nov., a marine bacterium isolated from sand in a coastal intertidal zone of huludao.</title>
        <authorList>
            <person name="Deng T."/>
        </authorList>
    </citation>
    <scope>NUCLEOTIDE SEQUENCE [LARGE SCALE GENOMIC DNA]</scope>
    <source>
        <strain evidence="1 2">M216</strain>
    </source>
</reference>